<evidence type="ECO:0000313" key="2">
    <source>
        <dbReference type="EMBL" id="VUC37530.1"/>
    </source>
</evidence>
<evidence type="ECO:0000256" key="1">
    <source>
        <dbReference type="SAM" id="MobiDB-lite"/>
    </source>
</evidence>
<proteinExistence type="predicted"/>
<protein>
    <submittedName>
        <fullName evidence="2">Uncharacterized protein</fullName>
    </submittedName>
</protein>
<name>A0ABY6V1A0_BIOOC</name>
<keyword evidence="3" id="KW-1185">Reference proteome</keyword>
<gene>
    <name evidence="2" type="ORF">CLO192961_LOCUS475676</name>
</gene>
<evidence type="ECO:0000313" key="3">
    <source>
        <dbReference type="Proteomes" id="UP000766486"/>
    </source>
</evidence>
<comment type="caution">
    <text evidence="2">The sequence shown here is derived from an EMBL/GenBank/DDBJ whole genome shotgun (WGS) entry which is preliminary data.</text>
</comment>
<feature type="compositionally biased region" description="Low complexity" evidence="1">
    <location>
        <begin position="7"/>
        <end position="16"/>
    </location>
</feature>
<accession>A0ABY6V1A0</accession>
<sequence>MADSDFSAQSASQEEQNAPNISQEEVAIMSPTNSAGPAPKENETANASPAPAPARITMNDAQWWRNQVNRLDRRIHKDEAKVRTLQIFNRRLRGDIASLQMSRED</sequence>
<organism evidence="2 3">
    <name type="scientific">Bionectria ochroleuca</name>
    <name type="common">Gliocladium roseum</name>
    <dbReference type="NCBI Taxonomy" id="29856"/>
    <lineage>
        <taxon>Eukaryota</taxon>
        <taxon>Fungi</taxon>
        <taxon>Dikarya</taxon>
        <taxon>Ascomycota</taxon>
        <taxon>Pezizomycotina</taxon>
        <taxon>Sordariomycetes</taxon>
        <taxon>Hypocreomycetidae</taxon>
        <taxon>Hypocreales</taxon>
        <taxon>Bionectriaceae</taxon>
        <taxon>Clonostachys</taxon>
    </lineage>
</organism>
<reference evidence="2 3" key="1">
    <citation type="submission" date="2019-06" db="EMBL/GenBank/DDBJ databases">
        <authorList>
            <person name="Broberg M."/>
        </authorList>
    </citation>
    <scope>NUCLEOTIDE SEQUENCE [LARGE SCALE GENOMIC DNA]</scope>
</reference>
<dbReference type="EMBL" id="CABFNS010000995">
    <property type="protein sequence ID" value="VUC37530.1"/>
    <property type="molecule type" value="Genomic_DNA"/>
</dbReference>
<feature type="region of interest" description="Disordered" evidence="1">
    <location>
        <begin position="1"/>
        <end position="54"/>
    </location>
</feature>
<dbReference type="Proteomes" id="UP000766486">
    <property type="component" value="Unassembled WGS sequence"/>
</dbReference>